<organism evidence="2">
    <name type="scientific">Xenopus tropicalis</name>
    <name type="common">Western clawed frog</name>
    <name type="synonym">Silurana tropicalis</name>
    <dbReference type="NCBI Taxonomy" id="8364"/>
    <lineage>
        <taxon>Eukaryota</taxon>
        <taxon>Metazoa</taxon>
        <taxon>Chordata</taxon>
        <taxon>Craniata</taxon>
        <taxon>Vertebrata</taxon>
        <taxon>Euteleostomi</taxon>
        <taxon>Amphibia</taxon>
        <taxon>Batrachia</taxon>
        <taxon>Anura</taxon>
        <taxon>Pipoidea</taxon>
        <taxon>Pipidae</taxon>
        <taxon>Xenopodinae</taxon>
        <taxon>Xenopus</taxon>
        <taxon>Silurana</taxon>
    </lineage>
</organism>
<protein>
    <submittedName>
        <fullName evidence="2">Uncharacterized protein</fullName>
    </submittedName>
</protein>
<reference evidence="2" key="2">
    <citation type="journal article" date="2010" name="Science">
        <title>The genome of the Western clawed frog Xenopus tropicalis.</title>
        <authorList>
            <person name="Hellsten U."/>
            <person name="Harland R.M."/>
            <person name="Gilchrist M.J."/>
            <person name="Hendrix D."/>
            <person name="Jurka J."/>
            <person name="Kapitonov V."/>
            <person name="Ovcharenko I."/>
            <person name="Putnam N.H."/>
            <person name="Shu S."/>
            <person name="Taher L."/>
            <person name="Blitz I.L."/>
            <person name="Blumberg B."/>
            <person name="Dichmann D.S."/>
            <person name="Dubchak I."/>
            <person name="Amaya E."/>
            <person name="Detter J.C."/>
            <person name="Fletcher R."/>
            <person name="Gerhard D.S."/>
            <person name="Goodstein D."/>
            <person name="Graves T."/>
            <person name="Grigoriev I.V."/>
            <person name="Grimwood J."/>
            <person name="Kawashima T."/>
            <person name="Lindquist E."/>
            <person name="Lucas S.M."/>
            <person name="Mead P.E."/>
            <person name="Mitros T."/>
            <person name="Ogino H."/>
            <person name="Ohta Y."/>
            <person name="Poliakov A.V."/>
            <person name="Pollet N."/>
            <person name="Robert J."/>
            <person name="Salamov A."/>
            <person name="Sater A.K."/>
            <person name="Schmutz J."/>
            <person name="Terry A."/>
            <person name="Vize P.D."/>
            <person name="Warren W.C."/>
            <person name="Wells D."/>
            <person name="Wills A."/>
            <person name="Wilson R.K."/>
            <person name="Zimmerman L.B."/>
            <person name="Zorn A.M."/>
            <person name="Grainger R."/>
            <person name="Grammer T."/>
            <person name="Khokha M.K."/>
            <person name="Richardson P.M."/>
            <person name="Rokhsar D.S."/>
        </authorList>
    </citation>
    <scope>NUCLEOTIDE SEQUENCE [LARGE SCALE GENOMIC DNA]</scope>
    <source>
        <strain evidence="2">Nigerian</strain>
    </source>
</reference>
<dbReference type="AlphaFoldDB" id="A0A1B8XSD8"/>
<reference evidence="2" key="3">
    <citation type="submission" date="2016-05" db="EMBL/GenBank/DDBJ databases">
        <title>WGS assembly of Xenopus tropicalis.</title>
        <authorList>
            <person name="Sessions A."/>
            <person name="Jenkins J."/>
            <person name="Mitros T."/>
            <person name="Lyons J.T."/>
            <person name="Dichmann D.S."/>
            <person name="Robert J."/>
            <person name="Harland R.M."/>
            <person name="Rokhsar D.S."/>
        </authorList>
    </citation>
    <scope>NUCLEOTIDE SEQUENCE</scope>
    <source>
        <strain evidence="2">Nigerian</strain>
    </source>
</reference>
<sequence>MPSQSSKSLGKDGLKPWLSHAQPEFQEPGEGRAALEFQEPGERRAEALAILCPARVQGAWGRTGGLMSWLSHAQPEFQEPGKGRSSRSLGKDGLKPWLSHAQPEFKEPVEGRADALAISCPARVQGAWGRTG</sequence>
<feature type="region of interest" description="Disordered" evidence="1">
    <location>
        <begin position="74"/>
        <end position="96"/>
    </location>
</feature>
<accession>A0A1B8XSD8</accession>
<proteinExistence type="predicted"/>
<evidence type="ECO:0000256" key="1">
    <source>
        <dbReference type="SAM" id="MobiDB-lite"/>
    </source>
</evidence>
<gene>
    <name evidence="2" type="ORF">XENTR_v90030389mg</name>
</gene>
<feature type="region of interest" description="Disordered" evidence="1">
    <location>
        <begin position="1"/>
        <end position="39"/>
    </location>
</feature>
<reference evidence="2" key="1">
    <citation type="submission" date="2009-11" db="EMBL/GenBank/DDBJ databases">
        <authorList>
            <consortium name="US DOE Joint Genome Institute (JGI-PGF)"/>
            <person name="Ottilar R."/>
            <person name="Schmutz J."/>
            <person name="Salamov A."/>
            <person name="Cheng J.F."/>
            <person name="Lucas S."/>
            <person name="Pitluck S."/>
            <person name="Gundlach H."/>
            <person name="Guo Y."/>
            <person name="Haberer G."/>
            <person name="Nasrallah J."/>
            <person name="Mayer K.F.X."/>
            <person name="van de Peer Y."/>
            <person name="Weigel D."/>
            <person name="Grigoriev I.V."/>
        </authorList>
    </citation>
    <scope>NUCLEOTIDE SEQUENCE</scope>
    <source>
        <strain evidence="2">Nigerian</strain>
    </source>
</reference>
<name>A0A1B8XSD8_XENTR</name>
<evidence type="ECO:0000313" key="2">
    <source>
        <dbReference type="EMBL" id="OCA13585.1"/>
    </source>
</evidence>
<dbReference type="EMBL" id="KV465793">
    <property type="protein sequence ID" value="OCA13585.1"/>
    <property type="molecule type" value="Genomic_DNA"/>
</dbReference>